<protein>
    <submittedName>
        <fullName evidence="2">Uncharacterized protein</fullName>
    </submittedName>
</protein>
<feature type="region of interest" description="Disordered" evidence="1">
    <location>
        <begin position="284"/>
        <end position="318"/>
    </location>
</feature>
<comment type="caution">
    <text evidence="2">The sequence shown here is derived from an EMBL/GenBank/DDBJ whole genome shotgun (WGS) entry which is preliminary data.</text>
</comment>
<accession>A0A5J4W1U0</accession>
<dbReference type="EMBL" id="SNRW01003957">
    <property type="protein sequence ID" value="KAA6388499.1"/>
    <property type="molecule type" value="Genomic_DNA"/>
</dbReference>
<feature type="compositionally biased region" description="Low complexity" evidence="1">
    <location>
        <begin position="227"/>
        <end position="240"/>
    </location>
</feature>
<proteinExistence type="predicted"/>
<dbReference type="InterPro" id="IPR032675">
    <property type="entry name" value="LRR_dom_sf"/>
</dbReference>
<name>A0A5J4W1U0_9EUKA</name>
<feature type="region of interest" description="Disordered" evidence="1">
    <location>
        <begin position="222"/>
        <end position="255"/>
    </location>
</feature>
<feature type="compositionally biased region" description="Polar residues" evidence="1">
    <location>
        <begin position="184"/>
        <end position="201"/>
    </location>
</feature>
<organism evidence="2 3">
    <name type="scientific">Streblomastix strix</name>
    <dbReference type="NCBI Taxonomy" id="222440"/>
    <lineage>
        <taxon>Eukaryota</taxon>
        <taxon>Metamonada</taxon>
        <taxon>Preaxostyla</taxon>
        <taxon>Oxymonadida</taxon>
        <taxon>Streblomastigidae</taxon>
        <taxon>Streblomastix</taxon>
    </lineage>
</organism>
<dbReference type="Gene3D" id="3.80.10.10">
    <property type="entry name" value="Ribonuclease Inhibitor"/>
    <property type="match status" value="1"/>
</dbReference>
<dbReference type="OrthoDB" id="5273213at2759"/>
<feature type="region of interest" description="Disordered" evidence="1">
    <location>
        <begin position="184"/>
        <end position="207"/>
    </location>
</feature>
<feature type="region of interest" description="Disordered" evidence="1">
    <location>
        <begin position="528"/>
        <end position="565"/>
    </location>
</feature>
<feature type="compositionally biased region" description="Basic and acidic residues" evidence="1">
    <location>
        <begin position="299"/>
        <end position="318"/>
    </location>
</feature>
<evidence type="ECO:0000313" key="3">
    <source>
        <dbReference type="Proteomes" id="UP000324800"/>
    </source>
</evidence>
<feature type="compositionally biased region" description="Basic and acidic residues" evidence="1">
    <location>
        <begin position="528"/>
        <end position="553"/>
    </location>
</feature>
<dbReference type="Proteomes" id="UP000324800">
    <property type="component" value="Unassembled WGS sequence"/>
</dbReference>
<evidence type="ECO:0000256" key="1">
    <source>
        <dbReference type="SAM" id="MobiDB-lite"/>
    </source>
</evidence>
<sequence>MTFADIIQNRYGVPDTETDKEQLFANATGNTGKVQILFVGESKINAQQQTRALPDASIVNIKIDEVGDVNAVCPNLRHVELSNVGLTSWNIPIELQRKLPRLAEMNILHESLLGAIPDELVAVCHLKELCLTDCTLRWNDIKVLAQVPSLETLALVRSQIHTISIDGDDSNYINGFQKKLRISSNPITLQNPPRDLLSTSGDDVIQDNADNDMERYKANLSQLAKDQQQNQQTSSSSSSSDVNQEPPSDYWGPAKETTAEAVERRVRFAILLLIPKLKVINGSRVSSQEQRKATLRRKERQEKEKEKQENESKVKDELINQEKRIETIQQEEQKTKTKTEREQKEKELEIQWLREKALREEKIRVIISKWLPTSIALKSGGSFSSYFTPIDPSFYESQLRSSDVSSSINPPNVCVVHSGDPLSLLRAEVMKHHSIPLSAYNSFMLTLIRVQENKKEDYKHTKGEKDSKIDQLTNEMDRSHINIFEDVSEDVYGTVLTNYSISINDAGIRDGDIVRLIDTETAERMKSLDGQERAKGKDAVIRHEKKQQREKEMNAFMKNMKKPRK</sequence>
<dbReference type="SUPFAM" id="SSF52047">
    <property type="entry name" value="RNI-like"/>
    <property type="match status" value="1"/>
</dbReference>
<gene>
    <name evidence="2" type="ORF">EZS28_015972</name>
</gene>
<dbReference type="AlphaFoldDB" id="A0A5J4W1U0"/>
<reference evidence="2 3" key="1">
    <citation type="submission" date="2019-03" db="EMBL/GenBank/DDBJ databases">
        <title>Single cell metagenomics reveals metabolic interactions within the superorganism composed of flagellate Streblomastix strix and complex community of Bacteroidetes bacteria on its surface.</title>
        <authorList>
            <person name="Treitli S.C."/>
            <person name="Kolisko M."/>
            <person name="Husnik F."/>
            <person name="Keeling P."/>
            <person name="Hampl V."/>
        </authorList>
    </citation>
    <scope>NUCLEOTIDE SEQUENCE [LARGE SCALE GENOMIC DNA]</scope>
    <source>
        <strain evidence="2">ST1C</strain>
    </source>
</reference>
<evidence type="ECO:0000313" key="2">
    <source>
        <dbReference type="EMBL" id="KAA6388499.1"/>
    </source>
</evidence>